<reference evidence="1" key="1">
    <citation type="submission" date="2016-01" db="EMBL/GenBank/DDBJ databases">
        <authorList>
            <person name="Peeters C."/>
        </authorList>
    </citation>
    <scope>NUCLEOTIDE SEQUENCE [LARGE SCALE GENOMIC DNA]</scope>
    <source>
        <strain evidence="1">LMG 29325</strain>
    </source>
</reference>
<evidence type="ECO:0000313" key="1">
    <source>
        <dbReference type="EMBL" id="SAK89679.1"/>
    </source>
</evidence>
<dbReference type="AlphaFoldDB" id="A0A158D521"/>
<dbReference type="Proteomes" id="UP000054596">
    <property type="component" value="Unassembled WGS sequence"/>
</dbReference>
<dbReference type="EMBL" id="FCOJ02000070">
    <property type="protein sequence ID" value="SAK89679.1"/>
    <property type="molecule type" value="Genomic_DNA"/>
</dbReference>
<gene>
    <name evidence="1" type="ORF">AWB82_06288</name>
</gene>
<comment type="caution">
    <text evidence="1">The sequence shown here is derived from an EMBL/GenBank/DDBJ whole genome shotgun (WGS) entry which is preliminary data.</text>
</comment>
<name>A0A158D521_9BURK</name>
<keyword evidence="2" id="KW-1185">Reference proteome</keyword>
<sequence>MLPQLLERKLMDKFVGIEDNYCVGAPLKGSMQEYIAHGRLKISGTIEFPDFPTASPLGELPEKRICAVR</sequence>
<accession>A0A158D521</accession>
<proteinExistence type="predicted"/>
<organism evidence="1 2">
    <name type="scientific">Caballeronia glebae</name>
    <dbReference type="NCBI Taxonomy" id="1777143"/>
    <lineage>
        <taxon>Bacteria</taxon>
        <taxon>Pseudomonadati</taxon>
        <taxon>Pseudomonadota</taxon>
        <taxon>Betaproteobacteria</taxon>
        <taxon>Burkholderiales</taxon>
        <taxon>Burkholderiaceae</taxon>
        <taxon>Caballeronia</taxon>
    </lineage>
</organism>
<protein>
    <submittedName>
        <fullName evidence="1">Uncharacterized protein</fullName>
    </submittedName>
</protein>
<evidence type="ECO:0000313" key="2">
    <source>
        <dbReference type="Proteomes" id="UP000054596"/>
    </source>
</evidence>